<gene>
    <name evidence="1" type="ORF">PAECIP111893_03135</name>
</gene>
<sequence>MSEHEHKNEENCGDGCGCGHDHEHEEHVFLVTDEEGKEREMVMVYTFESEEQVYAVLLDRNDPESDGVIFRIEEENGEAFLVGIEEDAEWERVTRIYEEIAQRENQEN</sequence>
<dbReference type="Pfam" id="PF06949">
    <property type="entry name" value="DUF1292"/>
    <property type="match status" value="1"/>
</dbReference>
<reference evidence="1" key="1">
    <citation type="submission" date="2022-01" db="EMBL/GenBank/DDBJ databases">
        <authorList>
            <person name="Criscuolo A."/>
        </authorList>
    </citation>
    <scope>NUCLEOTIDE SEQUENCE</scope>
    <source>
        <strain evidence="1">CIP111893</strain>
    </source>
</reference>
<evidence type="ECO:0000313" key="2">
    <source>
        <dbReference type="Proteomes" id="UP000838686"/>
    </source>
</evidence>
<protein>
    <recommendedName>
        <fullName evidence="3">DUF1292 domain-containing protein</fullName>
    </recommendedName>
</protein>
<organism evidence="1 2">
    <name type="scientific">Paenibacillus plantiphilus</name>
    <dbReference type="NCBI Taxonomy" id="2905650"/>
    <lineage>
        <taxon>Bacteria</taxon>
        <taxon>Bacillati</taxon>
        <taxon>Bacillota</taxon>
        <taxon>Bacilli</taxon>
        <taxon>Bacillales</taxon>
        <taxon>Paenibacillaceae</taxon>
        <taxon>Paenibacillus</taxon>
    </lineage>
</organism>
<accession>A0ABM9CCH2</accession>
<comment type="caution">
    <text evidence="1">The sequence shown here is derived from an EMBL/GenBank/DDBJ whole genome shotgun (WGS) entry which is preliminary data.</text>
</comment>
<dbReference type="RefSeq" id="WP_236343484.1">
    <property type="nucleotide sequence ID" value="NZ_CAKMMF010000017.1"/>
</dbReference>
<name>A0ABM9CCH2_9BACL</name>
<dbReference type="Proteomes" id="UP000838686">
    <property type="component" value="Unassembled WGS sequence"/>
</dbReference>
<dbReference type="InterPro" id="IPR009711">
    <property type="entry name" value="UPF0473"/>
</dbReference>
<proteinExistence type="predicted"/>
<dbReference type="EMBL" id="CAKMMF010000017">
    <property type="protein sequence ID" value="CAH1210084.1"/>
    <property type="molecule type" value="Genomic_DNA"/>
</dbReference>
<evidence type="ECO:0008006" key="3">
    <source>
        <dbReference type="Google" id="ProtNLM"/>
    </source>
</evidence>
<evidence type="ECO:0000313" key="1">
    <source>
        <dbReference type="EMBL" id="CAH1210084.1"/>
    </source>
</evidence>
<keyword evidence="2" id="KW-1185">Reference proteome</keyword>